<feature type="domain" description="C2H2-type" evidence="10">
    <location>
        <begin position="594"/>
        <end position="622"/>
    </location>
</feature>
<dbReference type="EMBL" id="LSRL02000022">
    <property type="protein sequence ID" value="TDG49588.1"/>
    <property type="molecule type" value="Genomic_DNA"/>
</dbReference>
<dbReference type="OrthoDB" id="8922241at2759"/>
<evidence type="ECO:0000256" key="9">
    <source>
        <dbReference type="SAM" id="MobiDB-lite"/>
    </source>
</evidence>
<dbReference type="OMA" id="ECRYQLE"/>
<evidence type="ECO:0000256" key="8">
    <source>
        <dbReference type="PROSITE-ProRule" id="PRU01263"/>
    </source>
</evidence>
<dbReference type="PANTHER" id="PTHR24379:SF121">
    <property type="entry name" value="C2H2-TYPE DOMAIN-CONTAINING PROTEIN"/>
    <property type="match status" value="1"/>
</dbReference>
<dbReference type="Gene3D" id="3.40.1800.20">
    <property type="match status" value="1"/>
</dbReference>
<dbReference type="Pfam" id="PF07776">
    <property type="entry name" value="zf-AD"/>
    <property type="match status" value="1"/>
</dbReference>
<evidence type="ECO:0000259" key="10">
    <source>
        <dbReference type="PROSITE" id="PS50157"/>
    </source>
</evidence>
<evidence type="ECO:0000313" key="13">
    <source>
        <dbReference type="Proteomes" id="UP000295192"/>
    </source>
</evidence>
<dbReference type="PROSITE" id="PS51915">
    <property type="entry name" value="ZAD"/>
    <property type="match status" value="1"/>
</dbReference>
<dbReference type="AlphaFoldDB" id="A0A484BLI0"/>
<keyword evidence="13" id="KW-1185">Reference proteome</keyword>
<gene>
    <name evidence="12" type="ORF">AWZ03_004079</name>
</gene>
<feature type="region of interest" description="Disordered" evidence="9">
    <location>
        <begin position="248"/>
        <end position="281"/>
    </location>
</feature>
<feature type="binding site" evidence="8">
    <location>
        <position position="61"/>
    </location>
    <ligand>
        <name>Zn(2+)</name>
        <dbReference type="ChEBI" id="CHEBI:29105"/>
    </ligand>
</feature>
<keyword evidence="2" id="KW-0677">Repeat</keyword>
<dbReference type="GO" id="GO:0008270">
    <property type="term" value="F:zinc ion binding"/>
    <property type="evidence" value="ECO:0007669"/>
    <property type="project" value="UniProtKB-UniRule"/>
</dbReference>
<feature type="binding site" evidence="8">
    <location>
        <position position="64"/>
    </location>
    <ligand>
        <name>Zn(2+)</name>
        <dbReference type="ChEBI" id="CHEBI:29105"/>
    </ligand>
</feature>
<feature type="domain" description="C2H2-type" evidence="10">
    <location>
        <begin position="481"/>
        <end position="508"/>
    </location>
</feature>
<keyword evidence="1 8" id="KW-0479">Metal-binding</keyword>
<dbReference type="SMART" id="SM00355">
    <property type="entry name" value="ZnF_C2H2"/>
    <property type="match status" value="6"/>
</dbReference>
<keyword evidence="3 7" id="KW-0863">Zinc-finger</keyword>
<evidence type="ECO:0000256" key="4">
    <source>
        <dbReference type="ARBA" id="ARBA00022833"/>
    </source>
</evidence>
<evidence type="ECO:0000256" key="2">
    <source>
        <dbReference type="ARBA" id="ARBA00022737"/>
    </source>
</evidence>
<feature type="binding site" evidence="8">
    <location>
        <position position="15"/>
    </location>
    <ligand>
        <name>Zn(2+)</name>
        <dbReference type="ChEBI" id="CHEBI:29105"/>
    </ligand>
</feature>
<accession>A0A484BLI0</accession>
<feature type="binding site" evidence="8">
    <location>
        <position position="18"/>
    </location>
    <ligand>
        <name>Zn(2+)</name>
        <dbReference type="ChEBI" id="CHEBI:29105"/>
    </ligand>
</feature>
<dbReference type="InterPro" id="IPR012934">
    <property type="entry name" value="Znf_AD"/>
</dbReference>
<dbReference type="Gene3D" id="3.30.160.60">
    <property type="entry name" value="Classic Zinc Finger"/>
    <property type="match status" value="4"/>
</dbReference>
<dbReference type="SMART" id="SM00868">
    <property type="entry name" value="zf-AD"/>
    <property type="match status" value="1"/>
</dbReference>
<protein>
    <recommendedName>
        <fullName evidence="14">Protein krueppel</fullName>
    </recommendedName>
</protein>
<feature type="domain" description="C2H2-type" evidence="10">
    <location>
        <begin position="537"/>
        <end position="565"/>
    </location>
</feature>
<dbReference type="InterPro" id="IPR013087">
    <property type="entry name" value="Znf_C2H2_type"/>
</dbReference>
<dbReference type="GO" id="GO:0005634">
    <property type="term" value="C:nucleus"/>
    <property type="evidence" value="ECO:0007669"/>
    <property type="project" value="InterPro"/>
</dbReference>
<evidence type="ECO:0000256" key="6">
    <source>
        <dbReference type="ARBA" id="ARBA00023163"/>
    </source>
</evidence>
<keyword evidence="5" id="KW-0805">Transcription regulation</keyword>
<feature type="domain" description="C2H2-type" evidence="10">
    <location>
        <begin position="509"/>
        <end position="536"/>
    </location>
</feature>
<evidence type="ECO:0000313" key="12">
    <source>
        <dbReference type="EMBL" id="TDG49588.1"/>
    </source>
</evidence>
<feature type="domain" description="ZAD" evidence="11">
    <location>
        <begin position="13"/>
        <end position="88"/>
    </location>
</feature>
<dbReference type="Proteomes" id="UP000295192">
    <property type="component" value="Unassembled WGS sequence"/>
</dbReference>
<evidence type="ECO:0000256" key="5">
    <source>
        <dbReference type="ARBA" id="ARBA00023015"/>
    </source>
</evidence>
<comment type="caution">
    <text evidence="12">The sequence shown here is derived from an EMBL/GenBank/DDBJ whole genome shotgun (WGS) entry which is preliminary data.</text>
</comment>
<keyword evidence="6" id="KW-0804">Transcription</keyword>
<organism evidence="12 13">
    <name type="scientific">Drosophila navojoa</name>
    <name type="common">Fruit fly</name>
    <dbReference type="NCBI Taxonomy" id="7232"/>
    <lineage>
        <taxon>Eukaryota</taxon>
        <taxon>Metazoa</taxon>
        <taxon>Ecdysozoa</taxon>
        <taxon>Arthropoda</taxon>
        <taxon>Hexapoda</taxon>
        <taxon>Insecta</taxon>
        <taxon>Pterygota</taxon>
        <taxon>Neoptera</taxon>
        <taxon>Endopterygota</taxon>
        <taxon>Diptera</taxon>
        <taxon>Brachycera</taxon>
        <taxon>Muscomorpha</taxon>
        <taxon>Ephydroidea</taxon>
        <taxon>Drosophilidae</taxon>
        <taxon>Drosophila</taxon>
    </lineage>
</organism>
<evidence type="ECO:0000256" key="1">
    <source>
        <dbReference type="ARBA" id="ARBA00022723"/>
    </source>
</evidence>
<sequence>MSSTEECYPDLETWCRLCLKELKDPHTIFAEDDTQLSIPMRLMACLSLEAKSTDGLPKKICGECRYQLEKSFLFRQRSQAADKKLRKHIRLVSMGKKSRVFAKSLDNDSDEDELEFEESMAFIEKLEMLYEKNSQKWQEKLKLEMEKDFDIRLDAAREEFCNEMRKQLEDEVRNDVRRQLRDEVQEESRKEQLVKLLGELEVFLAEKKAGLWETLGELPVDLKPKNEESAVESAPTQAPISLPASQTTIDQRVTRKRGRISSPALQQKKRRPKVSDSENAEFLIETESKVDVVSTDDADMDASVPDTNEDFRDIKMVGAGDVVTSQNGEIYIINAASTTNSTPSSSTEFQQEKNITSYNIKDNGEIQFTDAKSDEIGDVMVFNLDDGGGDDQQLYEFNENVIILSNEKVSSDVTTPPTRSKRDLVVKRAPRTTKPTVGRVSDTLKTFQCQLCPISFATEKTLSRHLSTHIKTLKNGTGGALKCPVCQLQLSCASSLKRHMIIHTGLKPYKCEECELSFSQREVLKRHMDTHTGEKRHQCPHCETCFAQKTNLQQHINRMHLDGERQHKCHLCKRSFNHVSGLSRHLVAHAGVTFACKECGRQFNDRSAVQRHIQNVHKVKDTGGDCATDGNGNETEFE</sequence>
<dbReference type="Pfam" id="PF00096">
    <property type="entry name" value="zf-C2H2"/>
    <property type="match status" value="4"/>
</dbReference>
<dbReference type="SUPFAM" id="SSF57716">
    <property type="entry name" value="Glucocorticoid receptor-like (DNA-binding domain)"/>
    <property type="match status" value="1"/>
</dbReference>
<evidence type="ECO:0000256" key="3">
    <source>
        <dbReference type="ARBA" id="ARBA00022771"/>
    </source>
</evidence>
<dbReference type="PROSITE" id="PS00028">
    <property type="entry name" value="ZINC_FINGER_C2H2_1"/>
    <property type="match status" value="6"/>
</dbReference>
<keyword evidence="4 8" id="KW-0862">Zinc</keyword>
<feature type="domain" description="C2H2-type" evidence="10">
    <location>
        <begin position="447"/>
        <end position="469"/>
    </location>
</feature>
<dbReference type="STRING" id="7232.A0A484BLI0"/>
<dbReference type="InterPro" id="IPR036236">
    <property type="entry name" value="Znf_C2H2_sf"/>
</dbReference>
<evidence type="ECO:0008006" key="14">
    <source>
        <dbReference type="Google" id="ProtNLM"/>
    </source>
</evidence>
<feature type="domain" description="C2H2-type" evidence="10">
    <location>
        <begin position="567"/>
        <end position="591"/>
    </location>
</feature>
<evidence type="ECO:0000256" key="7">
    <source>
        <dbReference type="PROSITE-ProRule" id="PRU00042"/>
    </source>
</evidence>
<dbReference type="PANTHER" id="PTHR24379">
    <property type="entry name" value="KRAB AND ZINC FINGER DOMAIN-CONTAINING"/>
    <property type="match status" value="1"/>
</dbReference>
<name>A0A484BLI0_DRONA</name>
<dbReference type="KEGG" id="dnv:108660013"/>
<dbReference type="FunFam" id="3.30.160.60:FF:003139">
    <property type="entry name" value="Zinc finger protein 1144"/>
    <property type="match status" value="1"/>
</dbReference>
<evidence type="ECO:0000259" key="11">
    <source>
        <dbReference type="PROSITE" id="PS51915"/>
    </source>
</evidence>
<reference evidence="12 13" key="1">
    <citation type="journal article" date="2019" name="J. Hered.">
        <title>An Improved Genome Assembly for Drosophila navojoa, the Basal Species in the mojavensis Cluster.</title>
        <authorList>
            <person name="Vanderlinde T."/>
            <person name="Dupim E.G."/>
            <person name="Nazario-Yepiz N.O."/>
            <person name="Carvalho A.B."/>
        </authorList>
    </citation>
    <scope>NUCLEOTIDE SEQUENCE [LARGE SCALE GENOMIC DNA]</scope>
    <source>
        <strain evidence="12">Navoj_Jal97</strain>
        <tissue evidence="12">Whole organism</tissue>
    </source>
</reference>
<proteinExistence type="predicted"/>
<dbReference type="PROSITE" id="PS50157">
    <property type="entry name" value="ZINC_FINGER_C2H2_2"/>
    <property type="match status" value="6"/>
</dbReference>
<dbReference type="SUPFAM" id="SSF57667">
    <property type="entry name" value="beta-beta-alpha zinc fingers"/>
    <property type="match status" value="3"/>
</dbReference>